<keyword evidence="2" id="KW-1185">Reference proteome</keyword>
<evidence type="ECO:0000313" key="2">
    <source>
        <dbReference type="Proteomes" id="UP000315295"/>
    </source>
</evidence>
<protein>
    <submittedName>
        <fullName evidence="1">Uncharacterized protein</fullName>
    </submittedName>
</protein>
<proteinExistence type="predicted"/>
<comment type="caution">
    <text evidence="1">The sequence shown here is derived from an EMBL/GenBank/DDBJ whole genome shotgun (WGS) entry which is preliminary data.</text>
</comment>
<dbReference type="Proteomes" id="UP000315295">
    <property type="component" value="Unassembled WGS sequence"/>
</dbReference>
<accession>A0A540N4P1</accession>
<dbReference type="STRING" id="106549.A0A540N4P1"/>
<organism evidence="1 2">
    <name type="scientific">Malus baccata</name>
    <name type="common">Siberian crab apple</name>
    <name type="synonym">Pyrus baccata</name>
    <dbReference type="NCBI Taxonomy" id="106549"/>
    <lineage>
        <taxon>Eukaryota</taxon>
        <taxon>Viridiplantae</taxon>
        <taxon>Streptophyta</taxon>
        <taxon>Embryophyta</taxon>
        <taxon>Tracheophyta</taxon>
        <taxon>Spermatophyta</taxon>
        <taxon>Magnoliopsida</taxon>
        <taxon>eudicotyledons</taxon>
        <taxon>Gunneridae</taxon>
        <taxon>Pentapetalae</taxon>
        <taxon>rosids</taxon>
        <taxon>fabids</taxon>
        <taxon>Rosales</taxon>
        <taxon>Rosaceae</taxon>
        <taxon>Amygdaloideae</taxon>
        <taxon>Maleae</taxon>
        <taxon>Malus</taxon>
    </lineage>
</organism>
<gene>
    <name evidence="1" type="ORF">C1H46_008336</name>
</gene>
<sequence length="96" mass="11053">MKAVLEETEGNITMSKGGMSNIEMPSFLNRTMGKVTMKIGLEEKDLSEWDKLGKTIQIDFNHVSDNLKWDDLFPERIDELEENDFPTCPQIPMPDF</sequence>
<dbReference type="EMBL" id="VIEB01000111">
    <property type="protein sequence ID" value="TQE06026.1"/>
    <property type="molecule type" value="Genomic_DNA"/>
</dbReference>
<dbReference type="AlphaFoldDB" id="A0A540N4P1"/>
<reference evidence="1 2" key="1">
    <citation type="journal article" date="2019" name="G3 (Bethesda)">
        <title>Sequencing of a Wild Apple (Malus baccata) Genome Unravels the Differences Between Cultivated and Wild Apple Species Regarding Disease Resistance and Cold Tolerance.</title>
        <authorList>
            <person name="Chen X."/>
        </authorList>
    </citation>
    <scope>NUCLEOTIDE SEQUENCE [LARGE SCALE GENOMIC DNA]</scope>
    <source>
        <strain evidence="2">cv. Shandingzi</strain>
        <tissue evidence="1">Leaves</tissue>
    </source>
</reference>
<evidence type="ECO:0000313" key="1">
    <source>
        <dbReference type="EMBL" id="TQE06026.1"/>
    </source>
</evidence>
<name>A0A540N4P1_MALBA</name>